<dbReference type="InterPro" id="IPR001841">
    <property type="entry name" value="Znf_RING"/>
</dbReference>
<evidence type="ECO:0000313" key="8">
    <source>
        <dbReference type="RefSeq" id="XP_026283334.2"/>
    </source>
</evidence>
<protein>
    <submittedName>
        <fullName evidence="7 8">Uncharacterized protein LOC113209834</fullName>
    </submittedName>
</protein>
<feature type="region of interest" description="Disordered" evidence="4">
    <location>
        <begin position="148"/>
        <end position="174"/>
    </location>
</feature>
<keyword evidence="1 3" id="KW-0863">Zinc-finger</keyword>
<keyword evidence="6" id="KW-1185">Reference proteome</keyword>
<evidence type="ECO:0000259" key="5">
    <source>
        <dbReference type="PROSITE" id="PS50089"/>
    </source>
</evidence>
<organism evidence="6 8">
    <name type="scientific">Frankliniella occidentalis</name>
    <name type="common">Western flower thrips</name>
    <name type="synonym">Euthrips occidentalis</name>
    <dbReference type="NCBI Taxonomy" id="133901"/>
    <lineage>
        <taxon>Eukaryota</taxon>
        <taxon>Metazoa</taxon>
        <taxon>Ecdysozoa</taxon>
        <taxon>Arthropoda</taxon>
        <taxon>Hexapoda</taxon>
        <taxon>Insecta</taxon>
        <taxon>Pterygota</taxon>
        <taxon>Neoptera</taxon>
        <taxon>Paraneoptera</taxon>
        <taxon>Thysanoptera</taxon>
        <taxon>Terebrantia</taxon>
        <taxon>Thripoidea</taxon>
        <taxon>Thripidae</taxon>
        <taxon>Frankliniella</taxon>
    </lineage>
</organism>
<dbReference type="GO" id="GO:0008270">
    <property type="term" value="F:zinc ion binding"/>
    <property type="evidence" value="ECO:0007669"/>
    <property type="project" value="UniProtKB-KW"/>
</dbReference>
<sequence length="174" mass="19514">MDAALQQVLQCQLCASSYDYGEHAPHVMPCGHTAGLRCLQQLANRRCSECRQKFNFPLVKNFAYMNIVEFHVKEALTRRLEGVLPPGVQDQCSGEQALQALSLLQRDWELTLRGEERELTGTLQGGEDGDPLAAALCLLVAARTQLKEVRTNRSRSRSQSQRGRLPPQNQQPQK</sequence>
<gene>
    <name evidence="7 8" type="primary">LOC113209834</name>
</gene>
<dbReference type="InterPro" id="IPR013083">
    <property type="entry name" value="Znf_RING/FYVE/PHD"/>
</dbReference>
<dbReference type="GeneID" id="113209834"/>
<dbReference type="RefSeq" id="XP_026283333.2">
    <property type="nucleotide sequence ID" value="XM_026427548.2"/>
</dbReference>
<evidence type="ECO:0000313" key="7">
    <source>
        <dbReference type="RefSeq" id="XP_026283333.2"/>
    </source>
</evidence>
<evidence type="ECO:0000256" key="3">
    <source>
        <dbReference type="PROSITE-ProRule" id="PRU00175"/>
    </source>
</evidence>
<dbReference type="SUPFAM" id="SSF57850">
    <property type="entry name" value="RING/U-box"/>
    <property type="match status" value="1"/>
</dbReference>
<keyword evidence="1 3" id="KW-0479">Metal-binding</keyword>
<dbReference type="RefSeq" id="XP_026283334.2">
    <property type="nucleotide sequence ID" value="XM_026427549.2"/>
</dbReference>
<name>A0A6J1SPZ7_FRAOC</name>
<dbReference type="Proteomes" id="UP000504606">
    <property type="component" value="Unplaced"/>
</dbReference>
<feature type="domain" description="RING-type" evidence="5">
    <location>
        <begin position="11"/>
        <end position="51"/>
    </location>
</feature>
<dbReference type="PROSITE" id="PS50089">
    <property type="entry name" value="ZF_RING_2"/>
    <property type="match status" value="1"/>
</dbReference>
<dbReference type="OrthoDB" id="252722at2759"/>
<evidence type="ECO:0000256" key="2">
    <source>
        <dbReference type="ARBA" id="ARBA00022833"/>
    </source>
</evidence>
<reference evidence="7 8" key="1">
    <citation type="submission" date="2025-04" db="UniProtKB">
        <authorList>
            <consortium name="RefSeq"/>
        </authorList>
    </citation>
    <scope>IDENTIFICATION</scope>
    <source>
        <tissue evidence="7 8">Whole organism</tissue>
    </source>
</reference>
<dbReference type="KEGG" id="foc:113209834"/>
<dbReference type="PANTHER" id="PTHR47156">
    <property type="entry name" value="PROTEIN CBG20824"/>
    <property type="match status" value="1"/>
</dbReference>
<dbReference type="Gene3D" id="3.30.40.10">
    <property type="entry name" value="Zinc/RING finger domain, C3HC4 (zinc finger)"/>
    <property type="match status" value="1"/>
</dbReference>
<evidence type="ECO:0000256" key="4">
    <source>
        <dbReference type="SAM" id="MobiDB-lite"/>
    </source>
</evidence>
<accession>A0A6J1SPZ7</accession>
<dbReference type="InterPro" id="IPR052667">
    <property type="entry name" value="E3_ubiquitin-ligase_RING"/>
</dbReference>
<evidence type="ECO:0000256" key="1">
    <source>
        <dbReference type="ARBA" id="ARBA00022771"/>
    </source>
</evidence>
<dbReference type="PANTHER" id="PTHR47156:SF10">
    <property type="entry name" value="E3 UBIQUITIN-PROTEIN LIGASE TRIM-21-RELATED"/>
    <property type="match status" value="1"/>
</dbReference>
<proteinExistence type="predicted"/>
<dbReference type="AlphaFoldDB" id="A0A6J1SPZ7"/>
<keyword evidence="2" id="KW-0862">Zinc</keyword>
<evidence type="ECO:0000313" key="6">
    <source>
        <dbReference type="Proteomes" id="UP000504606"/>
    </source>
</evidence>